<evidence type="ECO:0000256" key="1">
    <source>
        <dbReference type="SAM" id="MobiDB-lite"/>
    </source>
</evidence>
<evidence type="ECO:0000313" key="3">
    <source>
        <dbReference type="Proteomes" id="UP001303115"/>
    </source>
</evidence>
<organism evidence="2 3">
    <name type="scientific">Parachaetomium inaequale</name>
    <dbReference type="NCBI Taxonomy" id="2588326"/>
    <lineage>
        <taxon>Eukaryota</taxon>
        <taxon>Fungi</taxon>
        <taxon>Dikarya</taxon>
        <taxon>Ascomycota</taxon>
        <taxon>Pezizomycotina</taxon>
        <taxon>Sordariomycetes</taxon>
        <taxon>Sordariomycetidae</taxon>
        <taxon>Sordariales</taxon>
        <taxon>Chaetomiaceae</taxon>
        <taxon>Parachaetomium</taxon>
    </lineage>
</organism>
<evidence type="ECO:0000313" key="2">
    <source>
        <dbReference type="EMBL" id="KAK4034325.1"/>
    </source>
</evidence>
<proteinExistence type="predicted"/>
<name>A0AAN6PBE2_9PEZI</name>
<dbReference type="AlphaFoldDB" id="A0AAN6PBE2"/>
<dbReference type="Proteomes" id="UP001303115">
    <property type="component" value="Unassembled WGS sequence"/>
</dbReference>
<protein>
    <submittedName>
        <fullName evidence="2">Uncharacterized protein</fullName>
    </submittedName>
</protein>
<dbReference type="EMBL" id="MU854484">
    <property type="protein sequence ID" value="KAK4034325.1"/>
    <property type="molecule type" value="Genomic_DNA"/>
</dbReference>
<feature type="region of interest" description="Disordered" evidence="1">
    <location>
        <begin position="149"/>
        <end position="169"/>
    </location>
</feature>
<reference evidence="3" key="1">
    <citation type="journal article" date="2023" name="Mol. Phylogenet. Evol.">
        <title>Genome-scale phylogeny and comparative genomics of the fungal order Sordariales.</title>
        <authorList>
            <person name="Hensen N."/>
            <person name="Bonometti L."/>
            <person name="Westerberg I."/>
            <person name="Brannstrom I.O."/>
            <person name="Guillou S."/>
            <person name="Cros-Aarteil S."/>
            <person name="Calhoun S."/>
            <person name="Haridas S."/>
            <person name="Kuo A."/>
            <person name="Mondo S."/>
            <person name="Pangilinan J."/>
            <person name="Riley R."/>
            <person name="LaButti K."/>
            <person name="Andreopoulos B."/>
            <person name="Lipzen A."/>
            <person name="Chen C."/>
            <person name="Yan M."/>
            <person name="Daum C."/>
            <person name="Ng V."/>
            <person name="Clum A."/>
            <person name="Steindorff A."/>
            <person name="Ohm R.A."/>
            <person name="Martin F."/>
            <person name="Silar P."/>
            <person name="Natvig D.O."/>
            <person name="Lalanne C."/>
            <person name="Gautier V."/>
            <person name="Ament-Velasquez S.L."/>
            <person name="Kruys A."/>
            <person name="Hutchinson M.I."/>
            <person name="Powell A.J."/>
            <person name="Barry K."/>
            <person name="Miller A.N."/>
            <person name="Grigoriev I.V."/>
            <person name="Debuchy R."/>
            <person name="Gladieux P."/>
            <person name="Hiltunen Thoren M."/>
            <person name="Johannesson H."/>
        </authorList>
    </citation>
    <scope>NUCLEOTIDE SEQUENCE [LARGE SCALE GENOMIC DNA]</scope>
    <source>
        <strain evidence="3">CBS 284.82</strain>
    </source>
</reference>
<keyword evidence="3" id="KW-1185">Reference proteome</keyword>
<comment type="caution">
    <text evidence="2">The sequence shown here is derived from an EMBL/GenBank/DDBJ whole genome shotgun (WGS) entry which is preliminary data.</text>
</comment>
<sequence length="186" mass="21389">MSHRSFMSKHREGELCHEEGERVRERAAIENTTPYKKREWSKSMLDFYADYKKLEPEVAKTRRAYYSYQNACVSFKRMTAEQHDHAAELANKWEQAAYRAASARAEFQEKYPDAYNHPNDPGHLKAIKGHMGGKENANTEVIKHRAAAEKIRTPPKYAPPRDFKRRSTRSLCSAAGIGDILDIGDD</sequence>
<gene>
    <name evidence="2" type="ORF">C8A01DRAFT_39200</name>
</gene>
<accession>A0AAN6PBE2</accession>